<name>A0A9X5C4U9_9FIRM</name>
<dbReference type="Proteomes" id="UP000474104">
    <property type="component" value="Unassembled WGS sequence"/>
</dbReference>
<dbReference type="AlphaFoldDB" id="A0A9X5C4U9"/>
<dbReference type="RefSeq" id="WP_004069049.1">
    <property type="nucleotide sequence ID" value="NZ_CASCYM010000013.1"/>
</dbReference>
<dbReference type="OrthoDB" id="2052747at2"/>
<accession>A0A9X5C4U9</accession>
<proteinExistence type="predicted"/>
<comment type="caution">
    <text evidence="1">The sequence shown here is derived from an EMBL/GenBank/DDBJ whole genome shotgun (WGS) entry which is preliminary data.</text>
</comment>
<evidence type="ECO:0000313" key="1">
    <source>
        <dbReference type="EMBL" id="NDO67610.1"/>
    </source>
</evidence>
<evidence type="ECO:0000313" key="2">
    <source>
        <dbReference type="Proteomes" id="UP000474104"/>
    </source>
</evidence>
<organism evidence="1 2">
    <name type="scientific">Schaedlerella arabinosiphila</name>
    <dbReference type="NCBI Taxonomy" id="2044587"/>
    <lineage>
        <taxon>Bacteria</taxon>
        <taxon>Bacillati</taxon>
        <taxon>Bacillota</taxon>
        <taxon>Clostridia</taxon>
        <taxon>Lachnospirales</taxon>
        <taxon>Lachnospiraceae</taxon>
        <taxon>Schaedlerella</taxon>
    </lineage>
</organism>
<reference evidence="1 2" key="1">
    <citation type="submission" date="2019-07" db="EMBL/GenBank/DDBJ databases">
        <title>Draft genome sequences of 15 bacterial species constituting the stable defined intestinal microbiota of the GM15 gnotobiotic mouse model.</title>
        <authorList>
            <person name="Elie C."/>
            <person name="Mathieu A."/>
            <person name="Saliou A."/>
            <person name="Darnaud M."/>
            <person name="Leulier F."/>
            <person name="Tamellini A."/>
        </authorList>
    </citation>
    <scope>NUCLEOTIDE SEQUENCE [LARGE SCALE GENOMIC DNA]</scope>
    <source>
        <strain evidence="2">ASF 502</strain>
    </source>
</reference>
<sequence length="71" mass="8288">MSNKEKIVQLLDTVPDYKMGYILAYVQGITADEEADDIFCKKMIEDYVNDTDPEKDDEYTLDECKKEWGLN</sequence>
<dbReference type="EMBL" id="VIRB01000025">
    <property type="protein sequence ID" value="NDO67610.1"/>
    <property type="molecule type" value="Genomic_DNA"/>
</dbReference>
<gene>
    <name evidence="1" type="ORF">FMM80_02275</name>
</gene>
<protein>
    <submittedName>
        <fullName evidence="1">Uncharacterized protein</fullName>
    </submittedName>
</protein>